<dbReference type="Proteomes" id="UP001199644">
    <property type="component" value="Unassembled WGS sequence"/>
</dbReference>
<sequence length="46" mass="5655">MDIRKEFFRVSIEEIEQALDEILGKNNYDLKKDIKAEEYYQTQRML</sequence>
<evidence type="ECO:0000313" key="1">
    <source>
        <dbReference type="EMBL" id="EDP4497998.1"/>
    </source>
</evidence>
<reference evidence="1" key="1">
    <citation type="submission" date="2020-02" db="EMBL/GenBank/DDBJ databases">
        <authorList>
            <consortium name="NARMS: The National Antimicrobial Resistance Monitoring System"/>
        </authorList>
    </citation>
    <scope>NUCLEOTIDE SEQUENCE</scope>
    <source>
        <strain evidence="1">FSIS12028081</strain>
    </source>
</reference>
<dbReference type="EMBL" id="JAJUOL010000006">
    <property type="protein sequence ID" value="MCH3851424.1"/>
    <property type="molecule type" value="Genomic_DNA"/>
</dbReference>
<protein>
    <submittedName>
        <fullName evidence="1">Uncharacterized protein</fullName>
    </submittedName>
</protein>
<organism evidence="1">
    <name type="scientific">Campylobacter jejuni</name>
    <dbReference type="NCBI Taxonomy" id="197"/>
    <lineage>
        <taxon>Bacteria</taxon>
        <taxon>Pseudomonadati</taxon>
        <taxon>Campylobacterota</taxon>
        <taxon>Epsilonproteobacteria</taxon>
        <taxon>Campylobacterales</taxon>
        <taxon>Campylobacteraceae</taxon>
        <taxon>Campylobacter</taxon>
    </lineage>
</organism>
<evidence type="ECO:0000313" key="2">
    <source>
        <dbReference type="EMBL" id="MCH3851424.1"/>
    </source>
</evidence>
<comment type="caution">
    <text evidence="1">The sequence shown here is derived from an EMBL/GenBank/DDBJ whole genome shotgun (WGS) entry which is preliminary data.</text>
</comment>
<accession>A0A6F9KR54</accession>
<dbReference type="EMBL" id="AANLQP010000001">
    <property type="protein sequence ID" value="EDP4497998.1"/>
    <property type="molecule type" value="Genomic_DNA"/>
</dbReference>
<proteinExistence type="predicted"/>
<name>A0A6F9KR54_CAMJU</name>
<reference evidence="2" key="2">
    <citation type="submission" date="2021-12" db="EMBL/GenBank/DDBJ databases">
        <title>Prevalence of phenicol resistance gene fexA in Campylobacter isolated from poultry supply chain.</title>
        <authorList>
            <person name="Tang B."/>
            <person name="Zheng X."/>
            <person name="Lin J."/>
            <person name="Lin R."/>
            <person name="Yang H."/>
            <person name="Shen Z."/>
            <person name="Xia F."/>
        </authorList>
    </citation>
    <scope>NUCLEOTIDE SEQUENCE</scope>
    <source>
        <strain evidence="2">CJHN2011004</strain>
    </source>
</reference>
<gene>
    <name evidence="1" type="ORF">GZ688_000154</name>
    <name evidence="2" type="ORF">LZC39_04760</name>
</gene>
<dbReference type="RefSeq" id="WP_002900948.1">
    <property type="nucleotide sequence ID" value="NZ_AP028359.1"/>
</dbReference>
<dbReference type="AlphaFoldDB" id="A0A6F9KR54"/>